<reference evidence="2 3" key="1">
    <citation type="submission" date="2016-11" db="EMBL/GenBank/DDBJ databases">
        <authorList>
            <person name="Jaros S."/>
            <person name="Januszkiewicz K."/>
            <person name="Wedrychowicz H."/>
        </authorList>
    </citation>
    <scope>NUCLEOTIDE SEQUENCE [LARGE SCALE GENOMIC DNA]</scope>
    <source>
        <strain evidence="2 3">DSM 28715</strain>
    </source>
</reference>
<evidence type="ECO:0000313" key="2">
    <source>
        <dbReference type="EMBL" id="SHG59089.1"/>
    </source>
</evidence>
<keyword evidence="1" id="KW-0812">Transmembrane</keyword>
<keyword evidence="1" id="KW-1133">Transmembrane helix</keyword>
<accession>A0A1M5L2V0</accession>
<dbReference type="STRING" id="1508389.SAMN05444003_0055"/>
<dbReference type="EMBL" id="FQXB01000001">
    <property type="protein sequence ID" value="SHG59089.1"/>
    <property type="molecule type" value="Genomic_DNA"/>
</dbReference>
<dbReference type="AlphaFoldDB" id="A0A1M5L2V0"/>
<dbReference type="OrthoDB" id="7865446at2"/>
<feature type="transmembrane region" description="Helical" evidence="1">
    <location>
        <begin position="95"/>
        <end position="112"/>
    </location>
</feature>
<evidence type="ECO:0008006" key="4">
    <source>
        <dbReference type="Google" id="ProtNLM"/>
    </source>
</evidence>
<keyword evidence="1" id="KW-0472">Membrane</keyword>
<evidence type="ECO:0000313" key="3">
    <source>
        <dbReference type="Proteomes" id="UP000184074"/>
    </source>
</evidence>
<feature type="transmembrane region" description="Helical" evidence="1">
    <location>
        <begin position="7"/>
        <end position="27"/>
    </location>
</feature>
<evidence type="ECO:0000256" key="1">
    <source>
        <dbReference type="SAM" id="Phobius"/>
    </source>
</evidence>
<keyword evidence="3" id="KW-1185">Reference proteome</keyword>
<proteinExistence type="predicted"/>
<dbReference type="RefSeq" id="WP_072898390.1">
    <property type="nucleotide sequence ID" value="NZ_FQXB01000001.1"/>
</dbReference>
<gene>
    <name evidence="2" type="ORF">SAMN05444003_0055</name>
</gene>
<dbReference type="Proteomes" id="UP000184074">
    <property type="component" value="Unassembled WGS sequence"/>
</dbReference>
<organism evidence="2 3">
    <name type="scientific">Cognatiyoonia sediminum</name>
    <dbReference type="NCBI Taxonomy" id="1508389"/>
    <lineage>
        <taxon>Bacteria</taxon>
        <taxon>Pseudomonadati</taxon>
        <taxon>Pseudomonadota</taxon>
        <taxon>Alphaproteobacteria</taxon>
        <taxon>Rhodobacterales</taxon>
        <taxon>Paracoccaceae</taxon>
        <taxon>Cognatiyoonia</taxon>
    </lineage>
</organism>
<feature type="transmembrane region" description="Helical" evidence="1">
    <location>
        <begin position="47"/>
        <end position="65"/>
    </location>
</feature>
<sequence>MRNAAMFLGIIAGLMGIFIGFFGFAYVEFSEAQPDIAGVIGVFENPALIQIASFFAPLLAIAGGAMASSRGLWGGLLMLLSGLCFFYAFGFNVFTFFPIGFAALGGVLAIAARQPDVPTSH</sequence>
<feature type="transmembrane region" description="Helical" evidence="1">
    <location>
        <begin position="72"/>
        <end position="89"/>
    </location>
</feature>
<name>A0A1M5L2V0_9RHOB</name>
<protein>
    <recommendedName>
        <fullName evidence="4">Major facilitator superfamily (MFS) profile domain-containing protein</fullName>
    </recommendedName>
</protein>